<accession>A0ABU5TDT2</accession>
<proteinExistence type="predicted"/>
<dbReference type="PANTHER" id="PTHR33908:SF11">
    <property type="entry name" value="MEMBRANE PROTEIN"/>
    <property type="match status" value="1"/>
</dbReference>
<dbReference type="RefSeq" id="WP_323259502.1">
    <property type="nucleotide sequence ID" value="NZ_JAYGIE010000005.1"/>
</dbReference>
<evidence type="ECO:0000256" key="7">
    <source>
        <dbReference type="ARBA" id="ARBA00023136"/>
    </source>
</evidence>
<dbReference type="EC" id="2.4.-.-" evidence="10"/>
<evidence type="ECO:0000313" key="10">
    <source>
        <dbReference type="EMBL" id="MEA5476431.1"/>
    </source>
</evidence>
<evidence type="ECO:0000256" key="8">
    <source>
        <dbReference type="SAM" id="Phobius"/>
    </source>
</evidence>
<evidence type="ECO:0000256" key="3">
    <source>
        <dbReference type="ARBA" id="ARBA00022676"/>
    </source>
</evidence>
<feature type="transmembrane region" description="Helical" evidence="8">
    <location>
        <begin position="153"/>
        <end position="172"/>
    </location>
</feature>
<comment type="subcellular location">
    <subcellularLocation>
        <location evidence="1">Cell membrane</location>
        <topology evidence="1">Multi-pass membrane protein</topology>
    </subcellularLocation>
</comment>
<comment type="caution">
    <text evidence="10">The sequence shown here is derived from an EMBL/GenBank/DDBJ whole genome shotgun (WGS) entry which is preliminary data.</text>
</comment>
<keyword evidence="3 10" id="KW-0328">Glycosyltransferase</keyword>
<evidence type="ECO:0000256" key="6">
    <source>
        <dbReference type="ARBA" id="ARBA00022989"/>
    </source>
</evidence>
<feature type="transmembrane region" description="Helical" evidence="8">
    <location>
        <begin position="16"/>
        <end position="34"/>
    </location>
</feature>
<protein>
    <submittedName>
        <fullName evidence="10">Glycosyltransferase family 39 protein</fullName>
        <ecNumber evidence="10">2.4.-.-</ecNumber>
    </submittedName>
</protein>
<dbReference type="EMBL" id="JAYGIE010000005">
    <property type="protein sequence ID" value="MEA5476431.1"/>
    <property type="molecule type" value="Genomic_DNA"/>
</dbReference>
<feature type="transmembrane region" description="Helical" evidence="8">
    <location>
        <begin position="395"/>
        <end position="415"/>
    </location>
</feature>
<feature type="transmembrane region" description="Helical" evidence="8">
    <location>
        <begin position="307"/>
        <end position="327"/>
    </location>
</feature>
<evidence type="ECO:0000256" key="5">
    <source>
        <dbReference type="ARBA" id="ARBA00022692"/>
    </source>
</evidence>
<dbReference type="Proteomes" id="UP001301388">
    <property type="component" value="Unassembled WGS sequence"/>
</dbReference>
<keyword evidence="6 8" id="KW-1133">Transmembrane helix</keyword>
<dbReference type="GO" id="GO:0016757">
    <property type="term" value="F:glycosyltransferase activity"/>
    <property type="evidence" value="ECO:0007669"/>
    <property type="project" value="UniProtKB-KW"/>
</dbReference>
<feature type="transmembrane region" description="Helical" evidence="8">
    <location>
        <begin position="333"/>
        <end position="354"/>
    </location>
</feature>
<keyword evidence="7 8" id="KW-0472">Membrane</keyword>
<feature type="transmembrane region" description="Helical" evidence="8">
    <location>
        <begin position="125"/>
        <end position="146"/>
    </location>
</feature>
<reference evidence="10 11" key="1">
    <citation type="submission" date="2023-12" db="EMBL/GenBank/DDBJ databases">
        <title>Baltic Sea Cyanobacteria.</title>
        <authorList>
            <person name="Delbaje E."/>
            <person name="Fewer D.P."/>
            <person name="Shishido T.K."/>
        </authorList>
    </citation>
    <scope>NUCLEOTIDE SEQUENCE [LARGE SCALE GENOMIC DNA]</scope>
    <source>
        <strain evidence="10 11">UHCC 0370</strain>
    </source>
</reference>
<evidence type="ECO:0000259" key="9">
    <source>
        <dbReference type="Pfam" id="PF13231"/>
    </source>
</evidence>
<dbReference type="InterPro" id="IPR038731">
    <property type="entry name" value="RgtA/B/C-like"/>
</dbReference>
<dbReference type="Pfam" id="PF13231">
    <property type="entry name" value="PMT_2"/>
    <property type="match status" value="1"/>
</dbReference>
<organism evidence="10 11">
    <name type="scientific">Pseudanabaena galeata UHCC 0370</name>
    <dbReference type="NCBI Taxonomy" id="3110310"/>
    <lineage>
        <taxon>Bacteria</taxon>
        <taxon>Bacillati</taxon>
        <taxon>Cyanobacteriota</taxon>
        <taxon>Cyanophyceae</taxon>
        <taxon>Pseudanabaenales</taxon>
        <taxon>Pseudanabaenaceae</taxon>
        <taxon>Pseudanabaena</taxon>
    </lineage>
</organism>
<dbReference type="InterPro" id="IPR050297">
    <property type="entry name" value="LipidA_mod_glycosyltrf_83"/>
</dbReference>
<keyword evidence="2" id="KW-1003">Cell membrane</keyword>
<keyword evidence="5 8" id="KW-0812">Transmembrane</keyword>
<evidence type="ECO:0000256" key="2">
    <source>
        <dbReference type="ARBA" id="ARBA00022475"/>
    </source>
</evidence>
<evidence type="ECO:0000313" key="11">
    <source>
        <dbReference type="Proteomes" id="UP001301388"/>
    </source>
</evidence>
<name>A0ABU5TDT2_9CYAN</name>
<feature type="domain" description="Glycosyltransferase RgtA/B/C/D-like" evidence="9">
    <location>
        <begin position="101"/>
        <end position="262"/>
    </location>
</feature>
<dbReference type="PANTHER" id="PTHR33908">
    <property type="entry name" value="MANNOSYLTRANSFERASE YKCB-RELATED"/>
    <property type="match status" value="1"/>
</dbReference>
<evidence type="ECO:0000256" key="1">
    <source>
        <dbReference type="ARBA" id="ARBA00004651"/>
    </source>
</evidence>
<evidence type="ECO:0000256" key="4">
    <source>
        <dbReference type="ARBA" id="ARBA00022679"/>
    </source>
</evidence>
<sequence length="530" mass="60126">MLNTKLGKLKYSENNWLYIFLIVVIILGIVIRCIHIDHRVYWGDEIVTSLRMAGSSYVEAIQNLTNKSILSISDLLVYQQPRSTSDMFATVQGLISEEPQHVPVYFVLTRLWIQFFGSFGNSVVVIRSFSVFVSLLSLVCLYCLCIELFRSKYIGLIALAMVAVSPFHLVYAQEARPPALWILSITLSSTLLLRAARLNTKLSWSAYAISVVLSLYTFLFSILVFVSHGIYILLMQRFQLNKVTKFYLVSMLVGILLFIPWLLVIISKLKVINNATGWSSEKIGSLNLLKGIFNNFRDVFFDIGKGYSYLTFFLIIITIFSLYFLWVKAPKSISIFVFSIIGVTIASILLPDLLNGGAARSGASRYFIAPYLGIHLSLTYLFYRCTNYLSKRIRISGQIVITLLILLGLLSCISISQSEQSFNQATYRNGIALANMINKYDNPLVITNAKYSNNLIGIINLSYRLKPDAQFQMVGDARERLSESSKSIFIYGGDSDSLIDTEKTKYEPQLIFDDRDNECCSENLWYLKPR</sequence>
<gene>
    <name evidence="10" type="ORF">VB774_02255</name>
</gene>
<feature type="transmembrane region" description="Helical" evidence="8">
    <location>
        <begin position="208"/>
        <end position="234"/>
    </location>
</feature>
<keyword evidence="11" id="KW-1185">Reference proteome</keyword>
<feature type="transmembrane region" description="Helical" evidence="8">
    <location>
        <begin position="246"/>
        <end position="266"/>
    </location>
</feature>
<keyword evidence="4 10" id="KW-0808">Transferase</keyword>
<feature type="transmembrane region" description="Helical" evidence="8">
    <location>
        <begin position="366"/>
        <end position="383"/>
    </location>
</feature>